<dbReference type="PRINTS" id="PR00866">
    <property type="entry name" value="RNADNAPOLMS"/>
</dbReference>
<evidence type="ECO:0000256" key="2">
    <source>
        <dbReference type="ARBA" id="ARBA00022679"/>
    </source>
</evidence>
<dbReference type="PANTHER" id="PTHR34047">
    <property type="entry name" value="NUCLEAR INTRON MATURASE 1, MITOCHONDRIAL-RELATED"/>
    <property type="match status" value="1"/>
</dbReference>
<dbReference type="GO" id="GO:0051607">
    <property type="term" value="P:defense response to virus"/>
    <property type="evidence" value="ECO:0007669"/>
    <property type="project" value="UniProtKB-KW"/>
</dbReference>
<dbReference type="EMBL" id="CABVHB010000004">
    <property type="protein sequence ID" value="VVM53269.1"/>
    <property type="molecule type" value="Genomic_DNA"/>
</dbReference>
<evidence type="ECO:0000256" key="4">
    <source>
        <dbReference type="ARBA" id="ARBA00022723"/>
    </source>
</evidence>
<comment type="similarity">
    <text evidence="8">Belongs to the bacterial reverse transcriptase family.</text>
</comment>
<dbReference type="GO" id="GO:0046872">
    <property type="term" value="F:metal ion binding"/>
    <property type="evidence" value="ECO:0007669"/>
    <property type="project" value="UniProtKB-KW"/>
</dbReference>
<evidence type="ECO:0000256" key="9">
    <source>
        <dbReference type="ARBA" id="ARBA00048173"/>
    </source>
</evidence>
<dbReference type="InterPro" id="IPR000477">
    <property type="entry name" value="RT_dom"/>
</dbReference>
<keyword evidence="4" id="KW-0479">Metal-binding</keyword>
<keyword evidence="6" id="KW-0695">RNA-directed DNA polymerase</keyword>
<evidence type="ECO:0000256" key="6">
    <source>
        <dbReference type="ARBA" id="ARBA00022918"/>
    </source>
</evidence>
<evidence type="ECO:0000313" key="12">
    <source>
        <dbReference type="Proteomes" id="UP000344274"/>
    </source>
</evidence>
<evidence type="ECO:0000256" key="8">
    <source>
        <dbReference type="ARBA" id="ARBA00034120"/>
    </source>
</evidence>
<dbReference type="Pfam" id="PF00078">
    <property type="entry name" value="RVT_1"/>
    <property type="match status" value="1"/>
</dbReference>
<keyword evidence="5" id="KW-0460">Magnesium</keyword>
<dbReference type="NCBIfam" id="NF038237">
    <property type="entry name" value="retron_Ec67_fus"/>
    <property type="match status" value="1"/>
</dbReference>
<dbReference type="GO" id="GO:0003723">
    <property type="term" value="F:RNA binding"/>
    <property type="evidence" value="ECO:0007669"/>
    <property type="project" value="InterPro"/>
</dbReference>
<accession>A0A5E6QD29</accession>
<keyword evidence="3" id="KW-0548">Nucleotidyltransferase</keyword>
<protein>
    <recommendedName>
        <fullName evidence="1">RNA-directed DNA polymerase</fullName>
        <ecNumber evidence="1">2.7.7.49</ecNumber>
    </recommendedName>
</protein>
<reference evidence="11 12" key="1">
    <citation type="submission" date="2019-09" db="EMBL/GenBank/DDBJ databases">
        <authorList>
            <person name="Chandra G."/>
            <person name="Truman W A."/>
        </authorList>
    </citation>
    <scope>NUCLEOTIDE SEQUENCE [LARGE SCALE GENOMIC DNA]</scope>
    <source>
        <strain evidence="11">PS673</strain>
    </source>
</reference>
<evidence type="ECO:0000256" key="5">
    <source>
        <dbReference type="ARBA" id="ARBA00022842"/>
    </source>
</evidence>
<gene>
    <name evidence="11" type="ORF">PS673_00879</name>
</gene>
<dbReference type="InterPro" id="IPR053543">
    <property type="entry name" value="Bacterial_RT"/>
</dbReference>
<dbReference type="InterPro" id="IPR051083">
    <property type="entry name" value="GrpII_Intron_Splice-Mob/Def"/>
</dbReference>
<evidence type="ECO:0000313" key="11">
    <source>
        <dbReference type="EMBL" id="VVM53269.1"/>
    </source>
</evidence>
<dbReference type="InterPro" id="IPR000123">
    <property type="entry name" value="Reverse_transcriptase_msDNA"/>
</dbReference>
<dbReference type="GO" id="GO:0003964">
    <property type="term" value="F:RNA-directed DNA polymerase activity"/>
    <property type="evidence" value="ECO:0007669"/>
    <property type="project" value="UniProtKB-KW"/>
</dbReference>
<name>A0A5E6QD29_PSEFL</name>
<evidence type="ECO:0000256" key="7">
    <source>
        <dbReference type="ARBA" id="ARBA00023118"/>
    </source>
</evidence>
<dbReference type="CDD" id="cd03487">
    <property type="entry name" value="RT_Bac_retron_II"/>
    <property type="match status" value="1"/>
</dbReference>
<dbReference type="SUPFAM" id="SSF56672">
    <property type="entry name" value="DNA/RNA polymerases"/>
    <property type="match status" value="1"/>
</dbReference>
<dbReference type="EC" id="2.7.7.49" evidence="1"/>
<dbReference type="RefSeq" id="WP_154946637.1">
    <property type="nucleotide sequence ID" value="NZ_CABVHB010000004.1"/>
</dbReference>
<dbReference type="AlphaFoldDB" id="A0A5E6QD29"/>
<keyword evidence="2" id="KW-0808">Transferase</keyword>
<dbReference type="InterPro" id="IPR043502">
    <property type="entry name" value="DNA/RNA_pol_sf"/>
</dbReference>
<evidence type="ECO:0000256" key="3">
    <source>
        <dbReference type="ARBA" id="ARBA00022695"/>
    </source>
</evidence>
<dbReference type="PANTHER" id="PTHR34047:SF7">
    <property type="entry name" value="RNA-DIRECTED DNA POLYMERASE"/>
    <property type="match status" value="1"/>
</dbReference>
<evidence type="ECO:0000259" key="10">
    <source>
        <dbReference type="PROSITE" id="PS50878"/>
    </source>
</evidence>
<dbReference type="PROSITE" id="PS50878">
    <property type="entry name" value="RT_POL"/>
    <property type="match status" value="1"/>
</dbReference>
<proteinExistence type="inferred from homology"/>
<feature type="domain" description="Reverse transcriptase" evidence="10">
    <location>
        <begin position="76"/>
        <end position="287"/>
    </location>
</feature>
<keyword evidence="7" id="KW-0051">Antiviral defense</keyword>
<sequence>MKKIDALRAVRTKPELALLLGIKASSLTYLLYVLKPSTQYSSFEIPKKSGGTRTIHSPSERLKSLQSSLSILLQDCIEEINKDKPAHANKTKFITTKKDKSSDVKKSKFIEYTFMSTLSHGFVRKRSIITNAMMHLNRKNVLNVDIKDFFDSFNFGRVRGFFITNNHFRLDPSIATVIAQIACYDNKLPQGSPCSPVITNLITHILDIRLAALAQANSCTYSRYADDITFSTREKTFPTQLMSEEDGVYTTGYQFKKEIQRAGFELNAKKTRIQYQSSRQDVTGLVVNKKPNVKSEYWRTVKSQCHLLFKSGQFNTKKGDEVLEGNILELEGRLNFIDQVDFYNRLRQKPHLNPEYALSKHGLNTRQLLSGRERTFSQFLYYRSFYANDKPTILCEGKTDNIYLKSAISSLVADYPKLAKPKSATSPYQLLISLFKYSERTRFLLQLYGGTSYLKDFIETFATHYNFYKAPKPSNPVIIILDNDSGFDSINALLSGDKIRATCYPSTPGKNECRGAEFIHALENLYIVLTPRGVPDKHTAIEELFSQKVRDEVISGKTFNHTNKVDIKKEYGKEIFAKKVILANKSSVDFSGFRVLLNRIVQCIEHYDSIK</sequence>
<dbReference type="Proteomes" id="UP000344274">
    <property type="component" value="Unassembled WGS sequence"/>
</dbReference>
<organism evidence="11 12">
    <name type="scientific">Pseudomonas fluorescens</name>
    <dbReference type="NCBI Taxonomy" id="294"/>
    <lineage>
        <taxon>Bacteria</taxon>
        <taxon>Pseudomonadati</taxon>
        <taxon>Pseudomonadota</taxon>
        <taxon>Gammaproteobacteria</taxon>
        <taxon>Pseudomonadales</taxon>
        <taxon>Pseudomonadaceae</taxon>
        <taxon>Pseudomonas</taxon>
    </lineage>
</organism>
<comment type="catalytic activity">
    <reaction evidence="9">
        <text>DNA(n) + a 2'-deoxyribonucleoside 5'-triphosphate = DNA(n+1) + diphosphate</text>
        <dbReference type="Rhea" id="RHEA:22508"/>
        <dbReference type="Rhea" id="RHEA-COMP:17339"/>
        <dbReference type="Rhea" id="RHEA-COMP:17340"/>
        <dbReference type="ChEBI" id="CHEBI:33019"/>
        <dbReference type="ChEBI" id="CHEBI:61560"/>
        <dbReference type="ChEBI" id="CHEBI:173112"/>
        <dbReference type="EC" id="2.7.7.49"/>
    </reaction>
</comment>
<evidence type="ECO:0000256" key="1">
    <source>
        <dbReference type="ARBA" id="ARBA00012493"/>
    </source>
</evidence>